<dbReference type="Proteomes" id="UP000324897">
    <property type="component" value="Unassembled WGS sequence"/>
</dbReference>
<dbReference type="InterPro" id="IPR011050">
    <property type="entry name" value="Pectin_lyase_fold/virulence"/>
</dbReference>
<keyword evidence="9" id="KW-1185">Reference proteome</keyword>
<dbReference type="InterPro" id="IPR012334">
    <property type="entry name" value="Pectin_lyas_fold"/>
</dbReference>
<dbReference type="AlphaFoldDB" id="A0A5J9UIR2"/>
<dbReference type="GO" id="GO:0042545">
    <property type="term" value="P:cell wall modification"/>
    <property type="evidence" value="ECO:0007669"/>
    <property type="project" value="UniProtKB-UniRule"/>
</dbReference>
<keyword evidence="3 5" id="KW-0063">Aspartyl esterase</keyword>
<evidence type="ECO:0000256" key="5">
    <source>
        <dbReference type="RuleBase" id="RU000589"/>
    </source>
</evidence>
<feature type="active site" evidence="4">
    <location>
        <position position="138"/>
    </location>
</feature>
<comment type="caution">
    <text evidence="8">The sequence shown here is derived from an EMBL/GenBank/DDBJ whole genome shotgun (WGS) entry which is preliminary data.</text>
</comment>
<keyword evidence="2 5" id="KW-0378">Hydrolase</keyword>
<feature type="non-terminal residue" evidence="8">
    <location>
        <position position="1"/>
    </location>
</feature>
<dbReference type="UniPathway" id="UPA00545">
    <property type="reaction ID" value="UER00823"/>
</dbReference>
<comment type="pathway">
    <text evidence="1 5">Glycan metabolism; pectin degradation; 2-dehydro-3-deoxy-D-gluconate from pectin: step 1/5.</text>
</comment>
<dbReference type="EMBL" id="RWGY01000014">
    <property type="protein sequence ID" value="TVU23211.1"/>
    <property type="molecule type" value="Genomic_DNA"/>
</dbReference>
<accession>A0A5J9UIR2</accession>
<evidence type="ECO:0000313" key="9">
    <source>
        <dbReference type="Proteomes" id="UP000324897"/>
    </source>
</evidence>
<reference evidence="8 9" key="1">
    <citation type="journal article" date="2019" name="Sci. Rep.">
        <title>A high-quality genome of Eragrostis curvula grass provides insights into Poaceae evolution and supports new strategies to enhance forage quality.</title>
        <authorList>
            <person name="Carballo J."/>
            <person name="Santos B.A.C.M."/>
            <person name="Zappacosta D."/>
            <person name="Garbus I."/>
            <person name="Selva J.P."/>
            <person name="Gallo C.A."/>
            <person name="Diaz A."/>
            <person name="Albertini E."/>
            <person name="Caccamo M."/>
            <person name="Echenique V."/>
        </authorList>
    </citation>
    <scope>NUCLEOTIDE SEQUENCE [LARGE SCALE GENOMIC DNA]</scope>
    <source>
        <strain evidence="9">cv. Victoria</strain>
        <tissue evidence="8">Leaf</tissue>
    </source>
</reference>
<evidence type="ECO:0000256" key="1">
    <source>
        <dbReference type="ARBA" id="ARBA00005184"/>
    </source>
</evidence>
<evidence type="ECO:0000256" key="3">
    <source>
        <dbReference type="ARBA" id="ARBA00023085"/>
    </source>
</evidence>
<evidence type="ECO:0000256" key="6">
    <source>
        <dbReference type="SAM" id="MobiDB-lite"/>
    </source>
</evidence>
<dbReference type="SUPFAM" id="SSF51126">
    <property type="entry name" value="Pectin lyase-like"/>
    <property type="match status" value="1"/>
</dbReference>
<dbReference type="PROSITE" id="PS00503">
    <property type="entry name" value="PECTINESTERASE_2"/>
    <property type="match status" value="1"/>
</dbReference>
<feature type="compositionally biased region" description="Basic and acidic residues" evidence="6">
    <location>
        <begin position="13"/>
        <end position="25"/>
    </location>
</feature>
<feature type="domain" description="Pectinesterase catalytic" evidence="7">
    <location>
        <begin position="132"/>
        <end position="277"/>
    </location>
</feature>
<comment type="catalytic activity">
    <reaction evidence="5">
        <text>[(1-&gt;4)-alpha-D-galacturonosyl methyl ester](n) + n H2O = [(1-&gt;4)-alpha-D-galacturonosyl](n) + n methanol + n H(+)</text>
        <dbReference type="Rhea" id="RHEA:22380"/>
        <dbReference type="Rhea" id="RHEA-COMP:14570"/>
        <dbReference type="Rhea" id="RHEA-COMP:14573"/>
        <dbReference type="ChEBI" id="CHEBI:15377"/>
        <dbReference type="ChEBI" id="CHEBI:15378"/>
        <dbReference type="ChEBI" id="CHEBI:17790"/>
        <dbReference type="ChEBI" id="CHEBI:140522"/>
        <dbReference type="ChEBI" id="CHEBI:140523"/>
        <dbReference type="EC" id="3.1.1.11"/>
    </reaction>
</comment>
<dbReference type="EC" id="3.1.1.11" evidence="5"/>
<dbReference type="Pfam" id="PF01095">
    <property type="entry name" value="Pectinesterase"/>
    <property type="match status" value="1"/>
</dbReference>
<dbReference type="GO" id="GO:0045490">
    <property type="term" value="P:pectin catabolic process"/>
    <property type="evidence" value="ECO:0007669"/>
    <property type="project" value="UniProtKB-UniRule"/>
</dbReference>
<dbReference type="GO" id="GO:0030599">
    <property type="term" value="F:pectinesterase activity"/>
    <property type="evidence" value="ECO:0007669"/>
    <property type="project" value="UniProtKB-UniRule"/>
</dbReference>
<protein>
    <recommendedName>
        <fullName evidence="5">Pectinesterase</fullName>
        <ecNumber evidence="5">3.1.1.11</ecNumber>
    </recommendedName>
</protein>
<sequence length="348" mass="38161">MSAPKGRSSAVSEKGKGRSNEARDNGRRKKGIVNEGSAWDDNALNMNLIPMDAAARMKELTGVKLPHLNPVTWSVDILDDSLCPEFDRNIILCGMCAPVQGRKLIHSRRPPTNLVGVVVVASLAHIGSSSISIYGTVDFVFGNAAAVLQRCTCTLWSRSPPLPGKDNTVTAQGRCEPCQDTGLVLHHCRILPVDSSARSPAAAATYLGRPWRPYSRVVMLSYIGPHVPPRGWNDTASYALDTLYFGEYRNVGPGAGVGGRVAWREHRVIADDAEAERLPRRGELHRRRVMAAGHRGLLRRRALALANVRPLMRRLTRDLLFRPAPSTSRPGSYQVDWDVESNDDCCVA</sequence>
<evidence type="ECO:0000256" key="4">
    <source>
        <dbReference type="PROSITE-ProRule" id="PRU10040"/>
    </source>
</evidence>
<evidence type="ECO:0000313" key="8">
    <source>
        <dbReference type="EMBL" id="TVU23211.1"/>
    </source>
</evidence>
<gene>
    <name evidence="8" type="ORF">EJB05_30178</name>
</gene>
<dbReference type="OrthoDB" id="2019149at2759"/>
<dbReference type="Gramene" id="TVU23211">
    <property type="protein sequence ID" value="TVU23211"/>
    <property type="gene ID" value="EJB05_30178"/>
</dbReference>
<proteinExistence type="predicted"/>
<dbReference type="InterPro" id="IPR033131">
    <property type="entry name" value="Pectinesterase_Asp_AS"/>
</dbReference>
<dbReference type="PANTHER" id="PTHR31707">
    <property type="entry name" value="PECTINESTERASE"/>
    <property type="match status" value="1"/>
</dbReference>
<dbReference type="InterPro" id="IPR000070">
    <property type="entry name" value="Pectinesterase_cat"/>
</dbReference>
<name>A0A5J9UIR2_9POAL</name>
<dbReference type="Gene3D" id="2.160.20.10">
    <property type="entry name" value="Single-stranded right-handed beta-helix, Pectin lyase-like"/>
    <property type="match status" value="1"/>
</dbReference>
<evidence type="ECO:0000259" key="7">
    <source>
        <dbReference type="Pfam" id="PF01095"/>
    </source>
</evidence>
<evidence type="ECO:0000256" key="2">
    <source>
        <dbReference type="ARBA" id="ARBA00022801"/>
    </source>
</evidence>
<organism evidence="8 9">
    <name type="scientific">Eragrostis curvula</name>
    <name type="common">weeping love grass</name>
    <dbReference type="NCBI Taxonomy" id="38414"/>
    <lineage>
        <taxon>Eukaryota</taxon>
        <taxon>Viridiplantae</taxon>
        <taxon>Streptophyta</taxon>
        <taxon>Embryophyta</taxon>
        <taxon>Tracheophyta</taxon>
        <taxon>Spermatophyta</taxon>
        <taxon>Magnoliopsida</taxon>
        <taxon>Liliopsida</taxon>
        <taxon>Poales</taxon>
        <taxon>Poaceae</taxon>
        <taxon>PACMAD clade</taxon>
        <taxon>Chloridoideae</taxon>
        <taxon>Eragrostideae</taxon>
        <taxon>Eragrostidinae</taxon>
        <taxon>Eragrostis</taxon>
    </lineage>
</organism>
<feature type="region of interest" description="Disordered" evidence="6">
    <location>
        <begin position="1"/>
        <end position="34"/>
    </location>
</feature>